<evidence type="ECO:0000256" key="1">
    <source>
        <dbReference type="SAM" id="MobiDB-lite"/>
    </source>
</evidence>
<dbReference type="EMBL" id="HBFW01014762">
    <property type="protein sequence ID" value="CAD8938328.1"/>
    <property type="molecule type" value="Transcribed_RNA"/>
</dbReference>
<gene>
    <name evidence="2" type="ORF">CTEN0397_LOCUS9391</name>
</gene>
<protein>
    <submittedName>
        <fullName evidence="2">Uncharacterized protein</fullName>
    </submittedName>
</protein>
<dbReference type="AlphaFoldDB" id="A0A7S1D6G0"/>
<organism evidence="2">
    <name type="scientific">Cyclophora tenuis</name>
    <name type="common">Marine diatom</name>
    <dbReference type="NCBI Taxonomy" id="216820"/>
    <lineage>
        <taxon>Eukaryota</taxon>
        <taxon>Sar</taxon>
        <taxon>Stramenopiles</taxon>
        <taxon>Ochrophyta</taxon>
        <taxon>Bacillariophyta</taxon>
        <taxon>Fragilariophyceae</taxon>
        <taxon>Fragilariophycidae</taxon>
        <taxon>Cyclophorales</taxon>
        <taxon>Cyclophoraceae</taxon>
        <taxon>Cyclophora</taxon>
    </lineage>
</organism>
<accession>A0A7S1D6G0</accession>
<feature type="region of interest" description="Disordered" evidence="1">
    <location>
        <begin position="13"/>
        <end position="41"/>
    </location>
</feature>
<name>A0A7S1D6G0_CYCTE</name>
<proteinExistence type="predicted"/>
<evidence type="ECO:0000313" key="2">
    <source>
        <dbReference type="EMBL" id="CAD8938328.1"/>
    </source>
</evidence>
<reference evidence="2" key="1">
    <citation type="submission" date="2021-01" db="EMBL/GenBank/DDBJ databases">
        <authorList>
            <person name="Corre E."/>
            <person name="Pelletier E."/>
            <person name="Niang G."/>
            <person name="Scheremetjew M."/>
            <person name="Finn R."/>
            <person name="Kale V."/>
            <person name="Holt S."/>
            <person name="Cochrane G."/>
            <person name="Meng A."/>
            <person name="Brown T."/>
            <person name="Cohen L."/>
        </authorList>
    </citation>
    <scope>NUCLEOTIDE SEQUENCE</scope>
    <source>
        <strain evidence="2">ECT3854</strain>
    </source>
</reference>
<sequence>MLLWGCLPKRKNRRVKPCSAPYPTQEKEQEKNKKTRQEKKSRRRFYKRLLSREIEAYWATCMGFNSLVDNKHECYGFIHGGLVFEFGISSDGNSFHIQTEVCFDTENLAVSQQQQQQLRQLLRQLPEEMEIKCLPNKWLVIQRCIPIRTLQSETAFVAVMNKFLFFCADLRTCCCC</sequence>